<reference evidence="5 6" key="1">
    <citation type="journal article" date="2012" name="Eukaryot. Cell">
        <title>Draft genome sequence of CBS 2479, the standard type strain of Trichosporon asahii.</title>
        <authorList>
            <person name="Yang R.Y."/>
            <person name="Li H.T."/>
            <person name="Zhu H."/>
            <person name="Zhou G.P."/>
            <person name="Wang M."/>
            <person name="Wang L."/>
        </authorList>
    </citation>
    <scope>NUCLEOTIDE SEQUENCE [LARGE SCALE GENOMIC DNA]</scope>
    <source>
        <strain evidence="6">ATCC 90039 / CBS 2479 / JCM 2466 / KCTC 7840 / NCYC 2677 / UAMH 7654</strain>
    </source>
</reference>
<comment type="similarity">
    <text evidence="1">Belongs to the ThrE exporter (TC 2.A.79) family.</text>
</comment>
<feature type="transmembrane region" description="Helical" evidence="3">
    <location>
        <begin position="850"/>
        <end position="870"/>
    </location>
</feature>
<feature type="transmembrane region" description="Helical" evidence="3">
    <location>
        <begin position="802"/>
        <end position="830"/>
    </location>
</feature>
<feature type="region of interest" description="Disordered" evidence="2">
    <location>
        <begin position="517"/>
        <end position="560"/>
    </location>
</feature>
<dbReference type="Pfam" id="PF06738">
    <property type="entry name" value="ThrE"/>
    <property type="match status" value="1"/>
</dbReference>
<protein>
    <recommendedName>
        <fullName evidence="4">Threonine/serine exporter-like N-terminal domain-containing protein</fullName>
    </recommendedName>
</protein>
<feature type="transmembrane region" description="Helical" evidence="3">
    <location>
        <begin position="968"/>
        <end position="984"/>
    </location>
</feature>
<proteinExistence type="inferred from homology"/>
<feature type="compositionally biased region" description="Basic and acidic residues" evidence="2">
    <location>
        <begin position="1"/>
        <end position="11"/>
    </location>
</feature>
<feature type="compositionally biased region" description="Polar residues" evidence="2">
    <location>
        <begin position="376"/>
        <end position="386"/>
    </location>
</feature>
<evidence type="ECO:0000256" key="2">
    <source>
        <dbReference type="SAM" id="MobiDB-lite"/>
    </source>
</evidence>
<feature type="transmembrane region" description="Helical" evidence="3">
    <location>
        <begin position="916"/>
        <end position="935"/>
    </location>
</feature>
<feature type="region of interest" description="Disordered" evidence="2">
    <location>
        <begin position="1"/>
        <end position="96"/>
    </location>
</feature>
<dbReference type="InterPro" id="IPR010619">
    <property type="entry name" value="ThrE-like_N"/>
</dbReference>
<keyword evidence="3" id="KW-1133">Transmembrane helix</keyword>
<evidence type="ECO:0000313" key="6">
    <source>
        <dbReference type="Proteomes" id="UP000002748"/>
    </source>
</evidence>
<feature type="region of interest" description="Disordered" evidence="2">
    <location>
        <begin position="128"/>
        <end position="151"/>
    </location>
</feature>
<feature type="region of interest" description="Disordered" evidence="2">
    <location>
        <begin position="333"/>
        <end position="434"/>
    </location>
</feature>
<dbReference type="InterPro" id="IPR051361">
    <property type="entry name" value="ThrE/Ser_Exporter"/>
</dbReference>
<name>J6EWQ0_TRIAS</name>
<dbReference type="EMBL" id="ALBS01000181">
    <property type="protein sequence ID" value="EJT49029.1"/>
    <property type="molecule type" value="Genomic_DNA"/>
</dbReference>
<feature type="transmembrane region" description="Helical" evidence="3">
    <location>
        <begin position="1021"/>
        <end position="1040"/>
    </location>
</feature>
<evidence type="ECO:0000256" key="3">
    <source>
        <dbReference type="SAM" id="Phobius"/>
    </source>
</evidence>
<dbReference type="RefSeq" id="XP_014180369.1">
    <property type="nucleotide sequence ID" value="XM_014324894.1"/>
</dbReference>
<evidence type="ECO:0000256" key="1">
    <source>
        <dbReference type="ARBA" id="ARBA00034125"/>
    </source>
</evidence>
<feature type="compositionally biased region" description="Polar residues" evidence="2">
    <location>
        <begin position="131"/>
        <end position="144"/>
    </location>
</feature>
<comment type="caution">
    <text evidence="5">The sequence shown here is derived from an EMBL/GenBank/DDBJ whole genome shotgun (WGS) entry which is preliminary data.</text>
</comment>
<dbReference type="HOGENOM" id="CLU_007078_0_1_1"/>
<feature type="compositionally biased region" description="Low complexity" evidence="2">
    <location>
        <begin position="337"/>
        <end position="366"/>
    </location>
</feature>
<evidence type="ECO:0000313" key="5">
    <source>
        <dbReference type="EMBL" id="EJT49029.1"/>
    </source>
</evidence>
<keyword evidence="3" id="KW-0472">Membrane</keyword>
<dbReference type="PANTHER" id="PTHR31082:SF4">
    <property type="entry name" value="PHEROMONE-REGULATED MEMBRANE PROTEIN 10"/>
    <property type="match status" value="1"/>
</dbReference>
<dbReference type="AlphaFoldDB" id="J6EWQ0"/>
<feature type="compositionally biased region" description="Basic and acidic residues" evidence="2">
    <location>
        <begin position="33"/>
        <end position="47"/>
    </location>
</feature>
<feature type="domain" description="Threonine/serine exporter-like N-terminal" evidence="4">
    <location>
        <begin position="696"/>
        <end position="934"/>
    </location>
</feature>
<dbReference type="KEGG" id="tasa:A1Q1_01886"/>
<feature type="compositionally biased region" description="Low complexity" evidence="2">
    <location>
        <begin position="410"/>
        <end position="420"/>
    </location>
</feature>
<dbReference type="VEuPathDB" id="FungiDB:A1Q1_01886"/>
<feature type="compositionally biased region" description="Basic and acidic residues" evidence="2">
    <location>
        <begin position="637"/>
        <end position="659"/>
    </location>
</feature>
<dbReference type="GO" id="GO:0022857">
    <property type="term" value="F:transmembrane transporter activity"/>
    <property type="evidence" value="ECO:0007669"/>
    <property type="project" value="InterPro"/>
</dbReference>
<dbReference type="GeneID" id="25985400"/>
<organism evidence="5 6">
    <name type="scientific">Trichosporon asahii var. asahii (strain ATCC 90039 / CBS 2479 / JCM 2466 / KCTC 7840 / NBRC 103889/ NCYC 2677 / UAMH 7654)</name>
    <name type="common">Yeast</name>
    <dbReference type="NCBI Taxonomy" id="1186058"/>
    <lineage>
        <taxon>Eukaryota</taxon>
        <taxon>Fungi</taxon>
        <taxon>Dikarya</taxon>
        <taxon>Basidiomycota</taxon>
        <taxon>Agaricomycotina</taxon>
        <taxon>Tremellomycetes</taxon>
        <taxon>Trichosporonales</taxon>
        <taxon>Trichosporonaceae</taxon>
        <taxon>Trichosporon</taxon>
    </lineage>
</organism>
<feature type="transmembrane region" description="Helical" evidence="3">
    <location>
        <begin position="996"/>
        <end position="1015"/>
    </location>
</feature>
<feature type="region of interest" description="Disordered" evidence="2">
    <location>
        <begin position="247"/>
        <end position="320"/>
    </location>
</feature>
<feature type="region of interest" description="Disordered" evidence="2">
    <location>
        <begin position="637"/>
        <end position="675"/>
    </location>
</feature>
<dbReference type="Proteomes" id="UP000002748">
    <property type="component" value="Unassembled WGS sequence"/>
</dbReference>
<feature type="transmembrane region" description="Helical" evidence="3">
    <location>
        <begin position="882"/>
        <end position="904"/>
    </location>
</feature>
<evidence type="ECO:0000259" key="4">
    <source>
        <dbReference type="Pfam" id="PF06738"/>
    </source>
</evidence>
<sequence length="1128" mass="122756">MVADDPFHEPPETPPLFTTRPLSTGPSRPILRVHSENDLARPEDHQHGVGHTQQNSGGGSGSRTPARRVQWTTDHIVNLPPLSSSPKPEEEHELQNLGADSDGVATHTVHPSNLPDVDSALERFQRRRNRPSQLSLASGVSSADLSDIASGDADEEDYDYRLDVAGEREAEAAHRHPFQLHHHHGAPDAEEGEHNTEQDLLDNPLRENVDHYVPLGETDGLPGQAAQDLAKAHDIVRAHTGRWAGLRRRVMRGSVKRKGSGDDHAEKNGQSADVNEKSRTSTDTTTSDRPLNPSNHDLDAHLGGTRSAAGALPPGGPTSVLGTLLQLQALENDHSRPGTGVSTATTTAVNSAATTPTSSRPPSFTDSPREEICDPMQTSQPVSSGDHSPHEPHAPTPVRPHHHRGWSMWSRTSSPDSSHSPAFGRHHRTKSAQSLANRVAQSDQGFFGTLNKFHSHFNDRPKGARSAGGTIGGLVASTGAMAAPLVPDRAANVINPRRPGVVIDKYHLEEPAVRPTRRSVAYETKSLPGTPMRVSSPPPQGSSPNNFADRTQNNSEDFLPRHKSADDMLAMRNTQSEKGLPTSDSMSTLTTGVPTAPLSTPAEGPIMMKTSKQAHWKVPTPLKSPATGLKKAEKWVEHRAPLYRPKTRESSMTEEEKDKARRRKELKAKREREKRKAKERQYIVRHVAQIIFRQKFLLQLARALMMFGSPSHRLETQIQATAKVLGLNVQVVYIPGVMLVSFADDNTHTTEVKFLKQQTGLDLGKLLLVHNIYWMVVYDKVSAEAATLQLDNLMRSPPEYNWWQTILIAGLCSSFIVIFAFYASFIDALVCAPLGMIMAGVQMLAAKNDLFSNVFEIAIATLISWIAAVLSRTRVLCYTAMVSGGVVLILPGYIVLTGALELAARNITAGAVRMGYSVIYSLFLGFGISIGAEIYSKMFGESLATAKNWDCSQTHDPNRWYQMTPSGYWYYLCVPAYALVLSLRNQQPLFAKELPVMVLIACAGWAVNHFSAYAFGGRSDIVSALGAFTVGILGNIYGRFFSNGASFPVMVTGILLQLPSGLSQGGIFNFAAEGNESKNTTSQYSQGFSVAQQLVSVAIGLTVGLFVAAVVTHPLGGSKRRGSGIFSF</sequence>
<accession>J6EWQ0</accession>
<feature type="compositionally biased region" description="Polar residues" evidence="2">
    <location>
        <begin position="545"/>
        <end position="556"/>
    </location>
</feature>
<dbReference type="PANTHER" id="PTHR31082">
    <property type="entry name" value="PHEROMONE-REGULATED MEMBRANE PROTEIN 10"/>
    <property type="match status" value="1"/>
</dbReference>
<keyword evidence="3" id="KW-0812">Transmembrane</keyword>
<feature type="transmembrane region" description="Helical" evidence="3">
    <location>
        <begin position="1090"/>
        <end position="1111"/>
    </location>
</feature>
<feature type="compositionally biased region" description="Basic residues" evidence="2">
    <location>
        <begin position="247"/>
        <end position="258"/>
    </location>
</feature>
<dbReference type="OrthoDB" id="413008at2759"/>
<gene>
    <name evidence="5" type="ORF">A1Q1_01886</name>
</gene>